<evidence type="ECO:0000259" key="5">
    <source>
        <dbReference type="Pfam" id="PF01753"/>
    </source>
</evidence>
<evidence type="ECO:0000313" key="6">
    <source>
        <dbReference type="EMBL" id="TNY22464.1"/>
    </source>
</evidence>
<dbReference type="SUPFAM" id="SSF144232">
    <property type="entry name" value="HIT/MYND zinc finger-like"/>
    <property type="match status" value="1"/>
</dbReference>
<feature type="domain" description="MYND-type" evidence="5">
    <location>
        <begin position="117"/>
        <end position="157"/>
    </location>
</feature>
<dbReference type="AlphaFoldDB" id="A0A5C5G292"/>
<gene>
    <name evidence="6" type="ORF">DMC30DRAFT_145490</name>
</gene>
<keyword evidence="1" id="KW-0479">Metal-binding</keyword>
<dbReference type="OrthoDB" id="407198at2759"/>
<dbReference type="InterPro" id="IPR002893">
    <property type="entry name" value="Znf_MYND"/>
</dbReference>
<evidence type="ECO:0000256" key="1">
    <source>
        <dbReference type="ARBA" id="ARBA00022723"/>
    </source>
</evidence>
<keyword evidence="7" id="KW-1185">Reference proteome</keyword>
<evidence type="ECO:0000256" key="3">
    <source>
        <dbReference type="ARBA" id="ARBA00022833"/>
    </source>
</evidence>
<comment type="caution">
    <text evidence="6">The sequence shown here is derived from an EMBL/GenBank/DDBJ whole genome shotgun (WGS) entry which is preliminary data.</text>
</comment>
<reference evidence="6 7" key="1">
    <citation type="submission" date="2019-03" db="EMBL/GenBank/DDBJ databases">
        <title>Rhodosporidium diobovatum UCD-FST 08-225 genome sequencing, assembly, and annotation.</title>
        <authorList>
            <person name="Fakankun I.U."/>
            <person name="Fristensky B."/>
            <person name="Levin D.B."/>
        </authorList>
    </citation>
    <scope>NUCLEOTIDE SEQUENCE [LARGE SCALE GENOMIC DNA]</scope>
    <source>
        <strain evidence="6 7">UCD-FST 08-225</strain>
    </source>
</reference>
<evidence type="ECO:0000256" key="2">
    <source>
        <dbReference type="ARBA" id="ARBA00022771"/>
    </source>
</evidence>
<dbReference type="Pfam" id="PF01753">
    <property type="entry name" value="zf-MYND"/>
    <property type="match status" value="1"/>
</dbReference>
<dbReference type="Proteomes" id="UP000311382">
    <property type="component" value="Unassembled WGS sequence"/>
</dbReference>
<dbReference type="Gene3D" id="6.10.140.2220">
    <property type="match status" value="1"/>
</dbReference>
<proteinExistence type="predicted"/>
<sequence length="226" mass="24830">MKTIQTRASRQEKLVRESRGGRRGGTRLRRGRTRLFKLALPPPLLSLLADCDACPGLLIPFSPSPNPPEPGAPVPRPRPGPLQVVINSNLLEAHTPSPTFSIHLPKDGMTTEWDKTCLVCGTKTRNRCSDCAKAGIDLFFCSHEHQKLVWKAHRLVCGPGKANPFMWPLLTEDESREVLAHMHESTADLGESTVAHAVETLIGVAPEQVRVRLSFPFLERAGPSGL</sequence>
<organism evidence="6 7">
    <name type="scientific">Rhodotorula diobovata</name>
    <dbReference type="NCBI Taxonomy" id="5288"/>
    <lineage>
        <taxon>Eukaryota</taxon>
        <taxon>Fungi</taxon>
        <taxon>Dikarya</taxon>
        <taxon>Basidiomycota</taxon>
        <taxon>Pucciniomycotina</taxon>
        <taxon>Microbotryomycetes</taxon>
        <taxon>Sporidiobolales</taxon>
        <taxon>Sporidiobolaceae</taxon>
        <taxon>Rhodotorula</taxon>
    </lineage>
</organism>
<keyword evidence="2" id="KW-0863">Zinc-finger</keyword>
<name>A0A5C5G292_9BASI</name>
<accession>A0A5C5G292</accession>
<keyword evidence="3" id="KW-0862">Zinc</keyword>
<evidence type="ECO:0000256" key="4">
    <source>
        <dbReference type="SAM" id="MobiDB-lite"/>
    </source>
</evidence>
<protein>
    <recommendedName>
        <fullName evidence="5">MYND-type domain-containing protein</fullName>
    </recommendedName>
</protein>
<feature type="compositionally biased region" description="Basic and acidic residues" evidence="4">
    <location>
        <begin position="9"/>
        <end position="20"/>
    </location>
</feature>
<evidence type="ECO:0000313" key="7">
    <source>
        <dbReference type="Proteomes" id="UP000311382"/>
    </source>
</evidence>
<dbReference type="EMBL" id="SOZI01000025">
    <property type="protein sequence ID" value="TNY22464.1"/>
    <property type="molecule type" value="Genomic_DNA"/>
</dbReference>
<feature type="region of interest" description="Disordered" evidence="4">
    <location>
        <begin position="1"/>
        <end position="26"/>
    </location>
</feature>
<dbReference type="GO" id="GO:0008270">
    <property type="term" value="F:zinc ion binding"/>
    <property type="evidence" value="ECO:0007669"/>
    <property type="project" value="UniProtKB-KW"/>
</dbReference>